<keyword evidence="6 7" id="KW-0472">Membrane</keyword>
<evidence type="ECO:0000256" key="5">
    <source>
        <dbReference type="ARBA" id="ARBA00022989"/>
    </source>
</evidence>
<comment type="subcellular location">
    <subcellularLocation>
        <location evidence="1">Cell membrane</location>
        <topology evidence="1">Multi-pass membrane protein</topology>
    </subcellularLocation>
</comment>
<proteinExistence type="inferred from homology"/>
<feature type="domain" description="Glycine transporter" evidence="8">
    <location>
        <begin position="7"/>
        <end position="76"/>
    </location>
</feature>
<keyword evidence="5 7" id="KW-1133">Transmembrane helix</keyword>
<evidence type="ECO:0000256" key="3">
    <source>
        <dbReference type="ARBA" id="ARBA00022475"/>
    </source>
</evidence>
<name>A0A5P2G5F7_9BACT</name>
<feature type="transmembrane region" description="Helical" evidence="7">
    <location>
        <begin position="117"/>
        <end position="137"/>
    </location>
</feature>
<comment type="similarity">
    <text evidence="2">Belongs to the UPF0126 family.</text>
</comment>
<feature type="transmembrane region" description="Helical" evidence="7">
    <location>
        <begin position="30"/>
        <end position="47"/>
    </location>
</feature>
<evidence type="ECO:0000256" key="1">
    <source>
        <dbReference type="ARBA" id="ARBA00004651"/>
    </source>
</evidence>
<evidence type="ECO:0000256" key="4">
    <source>
        <dbReference type="ARBA" id="ARBA00022692"/>
    </source>
</evidence>
<keyword evidence="3" id="KW-1003">Cell membrane</keyword>
<dbReference type="AlphaFoldDB" id="A0A5P2G5F7"/>
<evidence type="ECO:0000259" key="8">
    <source>
        <dbReference type="Pfam" id="PF03458"/>
    </source>
</evidence>
<dbReference type="Proteomes" id="UP000292424">
    <property type="component" value="Chromosome"/>
</dbReference>
<evidence type="ECO:0000313" key="10">
    <source>
        <dbReference type="Proteomes" id="UP000292424"/>
    </source>
</evidence>
<evidence type="ECO:0000313" key="9">
    <source>
        <dbReference type="EMBL" id="QES90437.1"/>
    </source>
</evidence>
<accession>A0A5P2G5F7</accession>
<dbReference type="PANTHER" id="PTHR30506">
    <property type="entry name" value="INNER MEMBRANE PROTEIN"/>
    <property type="match status" value="1"/>
</dbReference>
<feature type="transmembrane region" description="Helical" evidence="7">
    <location>
        <begin position="6"/>
        <end position="23"/>
    </location>
</feature>
<feature type="transmembrane region" description="Helical" evidence="7">
    <location>
        <begin position="173"/>
        <end position="189"/>
    </location>
</feature>
<evidence type="ECO:0000256" key="2">
    <source>
        <dbReference type="ARBA" id="ARBA00008193"/>
    </source>
</evidence>
<dbReference type="RefSeq" id="WP_131331418.1">
    <property type="nucleotide sequence ID" value="NZ_CP044016.1"/>
</dbReference>
<dbReference type="InterPro" id="IPR005115">
    <property type="entry name" value="Gly_transporter"/>
</dbReference>
<gene>
    <name evidence="9" type="ORF">E0W69_017840</name>
</gene>
<keyword evidence="4 7" id="KW-0812">Transmembrane</keyword>
<dbReference type="EMBL" id="CP044016">
    <property type="protein sequence ID" value="QES90437.1"/>
    <property type="molecule type" value="Genomic_DNA"/>
</dbReference>
<dbReference type="PANTHER" id="PTHR30506:SF3">
    <property type="entry name" value="UPF0126 INNER MEMBRANE PROTEIN YADS-RELATED"/>
    <property type="match status" value="1"/>
</dbReference>
<dbReference type="GO" id="GO:0005886">
    <property type="term" value="C:plasma membrane"/>
    <property type="evidence" value="ECO:0007669"/>
    <property type="project" value="UniProtKB-SubCell"/>
</dbReference>
<reference evidence="9 10" key="1">
    <citation type="submission" date="2019-09" db="EMBL/GenBank/DDBJ databases">
        <title>Complete genome sequence of Arachidicoccus sp. B3-10 isolated from apple orchard soil.</title>
        <authorList>
            <person name="Kim H.S."/>
            <person name="Han K.-I."/>
            <person name="Suh M.K."/>
            <person name="Lee K.C."/>
            <person name="Eom M.K."/>
            <person name="Kim J.-S."/>
            <person name="Kang S.W."/>
            <person name="Sin Y."/>
            <person name="Lee J.-S."/>
        </authorList>
    </citation>
    <scope>NUCLEOTIDE SEQUENCE [LARGE SCALE GENOMIC DNA]</scope>
    <source>
        <strain evidence="9 10">B3-10</strain>
    </source>
</reference>
<feature type="transmembrane region" description="Helical" evidence="7">
    <location>
        <begin position="85"/>
        <end position="105"/>
    </location>
</feature>
<organism evidence="9 10">
    <name type="scientific">Rhizosphaericola mali</name>
    <dbReference type="NCBI Taxonomy" id="2545455"/>
    <lineage>
        <taxon>Bacteria</taxon>
        <taxon>Pseudomonadati</taxon>
        <taxon>Bacteroidota</taxon>
        <taxon>Chitinophagia</taxon>
        <taxon>Chitinophagales</taxon>
        <taxon>Chitinophagaceae</taxon>
        <taxon>Rhizosphaericola</taxon>
    </lineage>
</organism>
<dbReference type="OrthoDB" id="9791874at2"/>
<keyword evidence="10" id="KW-1185">Reference proteome</keyword>
<feature type="domain" description="Glycine transporter" evidence="8">
    <location>
        <begin position="91"/>
        <end position="163"/>
    </location>
</feature>
<feature type="transmembrane region" description="Helical" evidence="7">
    <location>
        <begin position="59"/>
        <end position="78"/>
    </location>
</feature>
<protein>
    <recommendedName>
        <fullName evidence="8">Glycine transporter domain-containing protein</fullName>
    </recommendedName>
</protein>
<evidence type="ECO:0000256" key="7">
    <source>
        <dbReference type="SAM" id="Phobius"/>
    </source>
</evidence>
<dbReference type="Pfam" id="PF03458">
    <property type="entry name" value="Gly_transporter"/>
    <property type="match status" value="2"/>
</dbReference>
<feature type="transmembrane region" description="Helical" evidence="7">
    <location>
        <begin position="149"/>
        <end position="167"/>
    </location>
</feature>
<sequence>MSTLDVIVYITIFVAACTGALKARAFHMDIFGGLVMALVMSFGGGSIREILMGNKVKWLNDYAAFVLVGSAVVITFIFKRRIIKYRKIIFFTDAVTLGLFTVIGIESGFDNGLAKPFAIMMGVITATFGGLIADIISNTVPTLLKKGEMYATASAIGGAIYILNPYFGMDKNTNMIICIVLIVFIRILSKWKKLMLPEI</sequence>
<evidence type="ECO:0000256" key="6">
    <source>
        <dbReference type="ARBA" id="ARBA00023136"/>
    </source>
</evidence>
<dbReference type="KEGG" id="arac:E0W69_017840"/>